<protein>
    <recommendedName>
        <fullName evidence="3">Glycosyltransferase</fullName>
    </recommendedName>
</protein>
<proteinExistence type="predicted"/>
<reference evidence="2" key="1">
    <citation type="journal article" date="2020" name="Nature">
        <title>Giant virus diversity and host interactions through global metagenomics.</title>
        <authorList>
            <person name="Schulz F."/>
            <person name="Roux S."/>
            <person name="Paez-Espino D."/>
            <person name="Jungbluth S."/>
            <person name="Walsh D.A."/>
            <person name="Denef V.J."/>
            <person name="McMahon K.D."/>
            <person name="Konstantinidis K.T."/>
            <person name="Eloe-Fadrosh E.A."/>
            <person name="Kyrpides N.C."/>
            <person name="Woyke T."/>
        </authorList>
    </citation>
    <scope>NUCLEOTIDE SEQUENCE</scope>
    <source>
        <strain evidence="2">GVMAG-M-3300023174-116</strain>
    </source>
</reference>
<feature type="transmembrane region" description="Helical" evidence="1">
    <location>
        <begin position="205"/>
        <end position="222"/>
    </location>
</feature>
<keyword evidence="1" id="KW-0472">Membrane</keyword>
<evidence type="ECO:0000313" key="2">
    <source>
        <dbReference type="EMBL" id="QHT11645.1"/>
    </source>
</evidence>
<accession>A0A6C0D7H5</accession>
<keyword evidence="1" id="KW-1133">Transmembrane helix</keyword>
<dbReference type="AlphaFoldDB" id="A0A6C0D7H5"/>
<evidence type="ECO:0000256" key="1">
    <source>
        <dbReference type="SAM" id="Phobius"/>
    </source>
</evidence>
<evidence type="ECO:0008006" key="3">
    <source>
        <dbReference type="Google" id="ProtNLM"/>
    </source>
</evidence>
<feature type="transmembrane region" description="Helical" evidence="1">
    <location>
        <begin position="242"/>
        <end position="260"/>
    </location>
</feature>
<keyword evidence="1" id="KW-0812">Transmembrane</keyword>
<sequence>MDCYSYKVINNSETPLLKNVDVVLILAMEDSTRFKEDPFILNLTKQTIIQYNKGFKKCNKPSTIISSKQDLVHAYYTAFEYLKEYNNVIILEDDALVINKDLLVYEKIDAFIATTDFDIFTFGSFGLTSKYSKDFFNIGSYFFGASQAIIYSRNARTKLIEDISSSNFNKGHMDISYLAYLTKKFTYKYPLIVQLFPKTENMQSWVNNIVLLYIIKILISLIKLDTNIESWFLLYFIFRNYIYIITLVLVLVLIISMFYFKINKVKLVKNIIV</sequence>
<dbReference type="EMBL" id="MN739535">
    <property type="protein sequence ID" value="QHT11645.1"/>
    <property type="molecule type" value="Genomic_DNA"/>
</dbReference>
<organism evidence="2">
    <name type="scientific">viral metagenome</name>
    <dbReference type="NCBI Taxonomy" id="1070528"/>
    <lineage>
        <taxon>unclassified sequences</taxon>
        <taxon>metagenomes</taxon>
        <taxon>organismal metagenomes</taxon>
    </lineage>
</organism>
<name>A0A6C0D7H5_9ZZZZ</name>